<keyword evidence="5" id="KW-1133">Transmembrane helix</keyword>
<dbReference type="InterPro" id="IPR018062">
    <property type="entry name" value="HTH_AraC-typ_CS"/>
</dbReference>
<keyword evidence="5" id="KW-0812">Transmembrane</keyword>
<dbReference type="eggNOG" id="COG2207">
    <property type="taxonomic scope" value="Bacteria"/>
</dbReference>
<name>A0A1M6H484_9BACE</name>
<dbReference type="Proteomes" id="UP000184192">
    <property type="component" value="Unassembled WGS sequence"/>
</dbReference>
<feature type="region of interest" description="Disordered" evidence="4">
    <location>
        <begin position="434"/>
        <end position="461"/>
    </location>
</feature>
<keyword evidence="1" id="KW-0805">Transcription regulation</keyword>
<keyword evidence="6" id="KW-0732">Signal</keyword>
<evidence type="ECO:0000256" key="2">
    <source>
        <dbReference type="ARBA" id="ARBA00023125"/>
    </source>
</evidence>
<dbReference type="InterPro" id="IPR009057">
    <property type="entry name" value="Homeodomain-like_sf"/>
</dbReference>
<evidence type="ECO:0000256" key="1">
    <source>
        <dbReference type="ARBA" id="ARBA00023015"/>
    </source>
</evidence>
<dbReference type="PANTHER" id="PTHR43280">
    <property type="entry name" value="ARAC-FAMILY TRANSCRIPTIONAL REGULATOR"/>
    <property type="match status" value="1"/>
</dbReference>
<keyword evidence="3" id="KW-0804">Transcription</keyword>
<dbReference type="GO" id="GO:0003700">
    <property type="term" value="F:DNA-binding transcription factor activity"/>
    <property type="evidence" value="ECO:0007669"/>
    <property type="project" value="InterPro"/>
</dbReference>
<dbReference type="Gene3D" id="1.25.40.10">
    <property type="entry name" value="Tetratricopeptide repeat domain"/>
    <property type="match status" value="1"/>
</dbReference>
<dbReference type="Gene3D" id="1.10.10.60">
    <property type="entry name" value="Homeodomain-like"/>
    <property type="match status" value="2"/>
</dbReference>
<dbReference type="PANTHER" id="PTHR43280:SF34">
    <property type="entry name" value="ARAC-FAMILY TRANSCRIPTIONAL REGULATOR"/>
    <property type="match status" value="1"/>
</dbReference>
<evidence type="ECO:0000256" key="3">
    <source>
        <dbReference type="ARBA" id="ARBA00023163"/>
    </source>
</evidence>
<organism evidence="8 9">
    <name type="scientific">Bacteroides stercorirosoris</name>
    <dbReference type="NCBI Taxonomy" id="871324"/>
    <lineage>
        <taxon>Bacteria</taxon>
        <taxon>Pseudomonadati</taxon>
        <taxon>Bacteroidota</taxon>
        <taxon>Bacteroidia</taxon>
        <taxon>Bacteroidales</taxon>
        <taxon>Bacteroidaceae</taxon>
        <taxon>Bacteroides</taxon>
    </lineage>
</organism>
<dbReference type="SUPFAM" id="SSF46689">
    <property type="entry name" value="Homeodomain-like"/>
    <property type="match status" value="1"/>
</dbReference>
<feature type="compositionally biased region" description="Acidic residues" evidence="4">
    <location>
        <begin position="448"/>
        <end position="461"/>
    </location>
</feature>
<evidence type="ECO:0000256" key="6">
    <source>
        <dbReference type="SAM" id="SignalP"/>
    </source>
</evidence>
<keyword evidence="9" id="KW-1185">Reference proteome</keyword>
<evidence type="ECO:0000256" key="5">
    <source>
        <dbReference type="SAM" id="Phobius"/>
    </source>
</evidence>
<feature type="domain" description="HTH araC/xylS-type" evidence="7">
    <location>
        <begin position="473"/>
        <end position="572"/>
    </location>
</feature>
<reference evidence="9" key="1">
    <citation type="submission" date="2016-11" db="EMBL/GenBank/DDBJ databases">
        <authorList>
            <person name="Varghese N."/>
            <person name="Submissions S."/>
        </authorList>
    </citation>
    <scope>NUCLEOTIDE SEQUENCE [LARGE SCALE GENOMIC DNA]</scope>
    <source>
        <strain evidence="9">DSM 26884</strain>
    </source>
</reference>
<protein>
    <submittedName>
        <fullName evidence="8">AraC-type DNA-binding protein</fullName>
    </submittedName>
</protein>
<gene>
    <name evidence="8" type="ORF">SAMN05444350_11734</name>
</gene>
<sequence length="578" mass="67504">MRHFYICLLLLGFLSASALASGDKGTKDIYTEQYITDIYMDEPKRALQLLDEAETKQALPIYMVDDLRSMVYSYLYQDKSAFHYARRAYVHDSISGNHPDHLLKMTITLADISHTLSEYKESNRYAVEGLELARRLDDRQSECKLLFCMGENKWMLSLKEEGYELFDKAIALLDGRKDKLSKSMLSYFYGVKMGYLINDNRLEDALQVGLQREKLLDGMKGNPEVREAFLDQQYGYVYSKLSRICHLLGDVERGKEYHKKYQSTHAYNTPAGKRDATPYLLVTKQYQAVLDHCRDFKELMRRQDTLNIQYVGVLQREIDAYLALKDYEKVAALRASILSITDSIYRRDKTNVALELDNLYEVNEKEARIAEQAFQLTIRTITLVFILCISLLSLFFLWRMWVQNRKIKRKNQVLVERINEQMSMQTEMNRLRADAERVSEDQPFPETEQTEPEASDGNEEEAQMNKIIFGKLDYIIKRDNLYLSADISREELARMVKMNNTRFARMIKENTDTNLNGYLNNLRLNYAMHLLKEHPEYTLRAIAEASGINSMPTFHQLFKARTGMTPSEFKNAEKELER</sequence>
<keyword evidence="5" id="KW-0472">Membrane</keyword>
<dbReference type="InterPro" id="IPR018060">
    <property type="entry name" value="HTH_AraC"/>
</dbReference>
<dbReference type="Pfam" id="PF12833">
    <property type="entry name" value="HTH_18"/>
    <property type="match status" value="1"/>
</dbReference>
<dbReference type="GO" id="GO:0043565">
    <property type="term" value="F:sequence-specific DNA binding"/>
    <property type="evidence" value="ECO:0007669"/>
    <property type="project" value="InterPro"/>
</dbReference>
<dbReference type="InterPro" id="IPR011990">
    <property type="entry name" value="TPR-like_helical_dom_sf"/>
</dbReference>
<dbReference type="GeneID" id="92712887"/>
<dbReference type="AlphaFoldDB" id="A0A1M6H484"/>
<accession>A0A1M6H484</accession>
<evidence type="ECO:0000313" key="9">
    <source>
        <dbReference type="Proteomes" id="UP000184192"/>
    </source>
</evidence>
<dbReference type="SMART" id="SM00342">
    <property type="entry name" value="HTH_ARAC"/>
    <property type="match status" value="1"/>
</dbReference>
<evidence type="ECO:0000259" key="7">
    <source>
        <dbReference type="PROSITE" id="PS01124"/>
    </source>
</evidence>
<keyword evidence="2 8" id="KW-0238">DNA-binding</keyword>
<dbReference type="PROSITE" id="PS00041">
    <property type="entry name" value="HTH_ARAC_FAMILY_1"/>
    <property type="match status" value="1"/>
</dbReference>
<dbReference type="RefSeq" id="WP_073313977.1">
    <property type="nucleotide sequence ID" value="NZ_FQZN01000017.1"/>
</dbReference>
<dbReference type="PROSITE" id="PS01124">
    <property type="entry name" value="HTH_ARAC_FAMILY_2"/>
    <property type="match status" value="1"/>
</dbReference>
<feature type="transmembrane region" description="Helical" evidence="5">
    <location>
        <begin position="381"/>
        <end position="402"/>
    </location>
</feature>
<proteinExistence type="predicted"/>
<evidence type="ECO:0000313" key="8">
    <source>
        <dbReference type="EMBL" id="SHJ16988.1"/>
    </source>
</evidence>
<evidence type="ECO:0000256" key="4">
    <source>
        <dbReference type="SAM" id="MobiDB-lite"/>
    </source>
</evidence>
<dbReference type="EMBL" id="FQZN01000017">
    <property type="protein sequence ID" value="SHJ16988.1"/>
    <property type="molecule type" value="Genomic_DNA"/>
</dbReference>
<feature type="chain" id="PRO_5012138530" evidence="6">
    <location>
        <begin position="21"/>
        <end position="578"/>
    </location>
</feature>
<feature type="signal peptide" evidence="6">
    <location>
        <begin position="1"/>
        <end position="20"/>
    </location>
</feature>